<sequence>MSAIYPAVAASRIAVPDVVRRWKIPAPDGDVWRFIFPFTVNAAAVDSLCGFLFSMFDSYSDESVGDLYTNRTRIVRRRGPKGPVHSVQLGLWLAPFDLGVSEYLEISMYPSETRGIDEVEIYIERLSGPLAHWHRLNQDFAIKLRRQFLIWQTMREELRQEHADTGRRLIVEYESLGISPPTTGASEVVESS</sequence>
<protein>
    <submittedName>
        <fullName evidence="1">Uncharacterized protein</fullName>
    </submittedName>
</protein>
<organism evidence="1">
    <name type="scientific">marine metagenome</name>
    <dbReference type="NCBI Taxonomy" id="408172"/>
    <lineage>
        <taxon>unclassified sequences</taxon>
        <taxon>metagenomes</taxon>
        <taxon>ecological metagenomes</taxon>
    </lineage>
</organism>
<gene>
    <name evidence="1" type="ORF">METZ01_LOCUS516128</name>
</gene>
<dbReference type="EMBL" id="UINC01230943">
    <property type="protein sequence ID" value="SVE63274.1"/>
    <property type="molecule type" value="Genomic_DNA"/>
</dbReference>
<name>A0A383F326_9ZZZZ</name>
<evidence type="ECO:0000313" key="1">
    <source>
        <dbReference type="EMBL" id="SVE63274.1"/>
    </source>
</evidence>
<reference evidence="1" key="1">
    <citation type="submission" date="2018-05" db="EMBL/GenBank/DDBJ databases">
        <authorList>
            <person name="Lanie J.A."/>
            <person name="Ng W.-L."/>
            <person name="Kazmierczak K.M."/>
            <person name="Andrzejewski T.M."/>
            <person name="Davidsen T.M."/>
            <person name="Wayne K.J."/>
            <person name="Tettelin H."/>
            <person name="Glass J.I."/>
            <person name="Rusch D."/>
            <person name="Podicherti R."/>
            <person name="Tsui H.-C.T."/>
            <person name="Winkler M.E."/>
        </authorList>
    </citation>
    <scope>NUCLEOTIDE SEQUENCE</scope>
</reference>
<accession>A0A383F326</accession>
<proteinExistence type="predicted"/>
<dbReference type="AlphaFoldDB" id="A0A383F326"/>